<dbReference type="PANTHER" id="PTHR43029:SF10">
    <property type="entry name" value="AMMONIUM TRANSPORTER MEP2"/>
    <property type="match status" value="1"/>
</dbReference>
<feature type="transmembrane region" description="Helical" evidence="8">
    <location>
        <begin position="125"/>
        <end position="146"/>
    </location>
</feature>
<keyword evidence="5 8" id="KW-1133">Transmembrane helix</keyword>
<dbReference type="InterPro" id="IPR018047">
    <property type="entry name" value="Ammonium_transpt_CS"/>
</dbReference>
<dbReference type="PROSITE" id="PS01219">
    <property type="entry name" value="AMMONIUM_TRANSP"/>
    <property type="match status" value="1"/>
</dbReference>
<organism evidence="11 12">
    <name type="scientific">SAR86 cluster bacterium</name>
    <dbReference type="NCBI Taxonomy" id="2030880"/>
    <lineage>
        <taxon>Bacteria</taxon>
        <taxon>Pseudomonadati</taxon>
        <taxon>Pseudomonadota</taxon>
        <taxon>Gammaproteobacteria</taxon>
        <taxon>SAR86 cluster</taxon>
    </lineage>
</organism>
<dbReference type="PANTHER" id="PTHR43029">
    <property type="entry name" value="AMMONIUM TRANSPORTER MEP2"/>
    <property type="match status" value="1"/>
</dbReference>
<comment type="caution">
    <text evidence="11">The sequence shown here is derived from an EMBL/GenBank/DDBJ whole genome shotgun (WGS) entry which is preliminary data.</text>
</comment>
<dbReference type="GO" id="GO:0008519">
    <property type="term" value="F:ammonium channel activity"/>
    <property type="evidence" value="ECO:0007669"/>
    <property type="project" value="InterPro"/>
</dbReference>
<feature type="transmembrane region" description="Helical" evidence="8">
    <location>
        <begin position="69"/>
        <end position="92"/>
    </location>
</feature>
<reference evidence="12" key="1">
    <citation type="submission" date="2017-08" db="EMBL/GenBank/DDBJ databases">
        <title>A dynamic microbial community with high functional redundancy inhabits the cold, oxic subseafloor aquifer.</title>
        <authorList>
            <person name="Tully B.J."/>
            <person name="Wheat C.G."/>
            <person name="Glazer B.T."/>
            <person name="Huber J.A."/>
        </authorList>
    </citation>
    <scope>NUCLEOTIDE SEQUENCE [LARGE SCALE GENOMIC DNA]</scope>
</reference>
<feature type="transmembrane region" description="Helical" evidence="8">
    <location>
        <begin position="253"/>
        <end position="272"/>
    </location>
</feature>
<feature type="transmembrane region" description="Helical" evidence="8">
    <location>
        <begin position="153"/>
        <end position="175"/>
    </location>
</feature>
<evidence type="ECO:0000313" key="11">
    <source>
        <dbReference type="EMBL" id="PCJ23864.1"/>
    </source>
</evidence>
<evidence type="ECO:0000256" key="6">
    <source>
        <dbReference type="ARBA" id="ARBA00023136"/>
    </source>
</evidence>
<evidence type="ECO:0000256" key="3">
    <source>
        <dbReference type="ARBA" id="ARBA00022448"/>
    </source>
</evidence>
<evidence type="ECO:0000256" key="8">
    <source>
        <dbReference type="RuleBase" id="RU362002"/>
    </source>
</evidence>
<evidence type="ECO:0000256" key="9">
    <source>
        <dbReference type="SAM" id="SignalP"/>
    </source>
</evidence>
<keyword evidence="6 8" id="KW-0472">Membrane</keyword>
<feature type="transmembrane region" description="Helical" evidence="8">
    <location>
        <begin position="284"/>
        <end position="302"/>
    </location>
</feature>
<gene>
    <name evidence="11" type="ORF">COA96_10835</name>
</gene>
<evidence type="ECO:0000256" key="7">
    <source>
        <dbReference type="ARBA" id="ARBA00023177"/>
    </source>
</evidence>
<dbReference type="EMBL" id="NVVJ01000033">
    <property type="protein sequence ID" value="PCJ23864.1"/>
    <property type="molecule type" value="Genomic_DNA"/>
</dbReference>
<comment type="subcellular location">
    <subcellularLocation>
        <location evidence="8">Cell membrane</location>
        <topology evidence="8">Multi-pass membrane protein</topology>
    </subcellularLocation>
    <subcellularLocation>
        <location evidence="1">Membrane</location>
        <topology evidence="1">Multi-pass membrane protein</topology>
    </subcellularLocation>
</comment>
<keyword evidence="4 8" id="KW-0812">Transmembrane</keyword>
<keyword evidence="3 8" id="KW-0813">Transport</keyword>
<dbReference type="NCBIfam" id="TIGR00836">
    <property type="entry name" value="amt"/>
    <property type="match status" value="1"/>
</dbReference>
<accession>A0A2A5AX29</accession>
<comment type="similarity">
    <text evidence="2 8">Belongs to the ammonia transporter channel (TC 1.A.11.2) family.</text>
</comment>
<evidence type="ECO:0000256" key="1">
    <source>
        <dbReference type="ARBA" id="ARBA00004141"/>
    </source>
</evidence>
<dbReference type="InterPro" id="IPR024041">
    <property type="entry name" value="NH4_transpt_AmtB-like_dom"/>
</dbReference>
<feature type="chain" id="PRO_5013263721" description="Ammonium transporter" evidence="9">
    <location>
        <begin position="26"/>
        <end position="436"/>
    </location>
</feature>
<evidence type="ECO:0000313" key="12">
    <source>
        <dbReference type="Proteomes" id="UP000218327"/>
    </source>
</evidence>
<feature type="transmembrane region" description="Helical" evidence="8">
    <location>
        <begin position="381"/>
        <end position="403"/>
    </location>
</feature>
<feature type="transmembrane region" description="Helical" evidence="8">
    <location>
        <begin position="340"/>
        <end position="361"/>
    </location>
</feature>
<dbReference type="GO" id="GO:0005886">
    <property type="term" value="C:plasma membrane"/>
    <property type="evidence" value="ECO:0007669"/>
    <property type="project" value="UniProtKB-SubCell"/>
</dbReference>
<feature type="signal peptide" evidence="9">
    <location>
        <begin position="1"/>
        <end position="25"/>
    </location>
</feature>
<feature type="domain" description="Ammonium transporter AmtB-like" evidence="10">
    <location>
        <begin position="36"/>
        <end position="434"/>
    </location>
</feature>
<sequence length="436" mass="45564">MINKIINQKALIAFALLLVPSITFAQDAEINGANTAWILTSTALVLFMTLPGLALFYGGLVRTRNVLSVLMQCFSIAVVISILWLLVGYSIAFGPSESLYWGGLSKAMFSGIVVDSVSGDIPETVFASFQMTFAIITPALMVGAFAERIKFSSMLLFCSLWTLFIYFPVANWVWGGGWLGQMGLIDFAGGTVVHVTAGVGALVTALFIGKREGFLTTPMMPHNLTMSFTGAGMLWVGWFGFNAGSALAADGSAGMAMFVTHISAATGALTWMAIEWIKYGKPSGLGAITGMVAGLATITPASGSVGPAGALLVGLSGGVICYFATTYLKQKIKIDDSLDVFPVHGVGGIVGTFLAGILVSSNLGIFSGNGLADGVTMGSQVMVQITGIVAVGAYTAVVTFVLLKIVSAVTSGIRVTTEQEQVGLDITDHDEKGYSM</sequence>
<feature type="transmembrane region" description="Helical" evidence="8">
    <location>
        <begin position="187"/>
        <end position="208"/>
    </location>
</feature>
<dbReference type="Proteomes" id="UP000218327">
    <property type="component" value="Unassembled WGS sequence"/>
</dbReference>
<dbReference type="AlphaFoldDB" id="A0A2A5AX29"/>
<keyword evidence="9" id="KW-0732">Signal</keyword>
<name>A0A2A5AX29_9GAMM</name>
<evidence type="ECO:0000256" key="4">
    <source>
        <dbReference type="ARBA" id="ARBA00022692"/>
    </source>
</evidence>
<proteinExistence type="inferred from homology"/>
<dbReference type="InterPro" id="IPR001905">
    <property type="entry name" value="Ammonium_transpt"/>
</dbReference>
<protein>
    <recommendedName>
        <fullName evidence="8">Ammonium transporter</fullName>
    </recommendedName>
</protein>
<evidence type="ECO:0000259" key="10">
    <source>
        <dbReference type="Pfam" id="PF00909"/>
    </source>
</evidence>
<dbReference type="Gene3D" id="1.10.3430.10">
    <property type="entry name" value="Ammonium transporter AmtB like domains"/>
    <property type="match status" value="1"/>
</dbReference>
<evidence type="ECO:0000256" key="2">
    <source>
        <dbReference type="ARBA" id="ARBA00005887"/>
    </source>
</evidence>
<feature type="transmembrane region" description="Helical" evidence="8">
    <location>
        <begin position="220"/>
        <end position="241"/>
    </location>
</feature>
<feature type="transmembrane region" description="Helical" evidence="8">
    <location>
        <begin position="308"/>
        <end position="328"/>
    </location>
</feature>
<evidence type="ECO:0000256" key="5">
    <source>
        <dbReference type="ARBA" id="ARBA00022989"/>
    </source>
</evidence>
<keyword evidence="7 8" id="KW-0924">Ammonia transport</keyword>
<dbReference type="Pfam" id="PF00909">
    <property type="entry name" value="Ammonium_transp"/>
    <property type="match status" value="1"/>
</dbReference>
<dbReference type="InterPro" id="IPR029020">
    <property type="entry name" value="Ammonium/urea_transptr"/>
</dbReference>
<feature type="transmembrane region" description="Helical" evidence="8">
    <location>
        <begin position="35"/>
        <end position="57"/>
    </location>
</feature>
<dbReference type="SUPFAM" id="SSF111352">
    <property type="entry name" value="Ammonium transporter"/>
    <property type="match status" value="1"/>
</dbReference>